<feature type="transmembrane region" description="Helical" evidence="1">
    <location>
        <begin position="83"/>
        <end position="100"/>
    </location>
</feature>
<protein>
    <recommendedName>
        <fullName evidence="3">MHYT domain-containing protein</fullName>
    </recommendedName>
</protein>
<feature type="compositionally biased region" description="Basic and acidic residues" evidence="2">
    <location>
        <begin position="265"/>
        <end position="274"/>
    </location>
</feature>
<feature type="transmembrane region" description="Helical" evidence="1">
    <location>
        <begin position="107"/>
        <end position="127"/>
    </location>
</feature>
<keyword evidence="5" id="KW-1185">Reference proteome</keyword>
<dbReference type="InterPro" id="IPR005330">
    <property type="entry name" value="MHYT_dom"/>
</dbReference>
<reference evidence="4 5" key="1">
    <citation type="submission" date="2019-10" db="EMBL/GenBank/DDBJ databases">
        <title>Nocardia macrotermitis sp. nov. and Nocardia aurantia sp. nov., isolated from the gut of fungus growing-termite Macrotermes natalensis.</title>
        <authorList>
            <person name="Benndorf R."/>
            <person name="Schwitalla J."/>
            <person name="Martin K."/>
            <person name="De Beer W."/>
            <person name="Kaster A.-K."/>
            <person name="Vollmers J."/>
            <person name="Poulsen M."/>
            <person name="Beemelmanns C."/>
        </authorList>
    </citation>
    <scope>NUCLEOTIDE SEQUENCE [LARGE SCALE GENOMIC DNA]</scope>
    <source>
        <strain evidence="4 5">RB20</strain>
    </source>
</reference>
<comment type="caution">
    <text evidence="4">The sequence shown here is derived from an EMBL/GenBank/DDBJ whole genome shotgun (WGS) entry which is preliminary data.</text>
</comment>
<evidence type="ECO:0000313" key="5">
    <source>
        <dbReference type="Proteomes" id="UP000438448"/>
    </source>
</evidence>
<feature type="transmembrane region" description="Helical" evidence="1">
    <location>
        <begin position="6"/>
        <end position="29"/>
    </location>
</feature>
<gene>
    <name evidence="4" type="ORF">NRB20_22010</name>
</gene>
<feature type="transmembrane region" description="Helical" evidence="1">
    <location>
        <begin position="41"/>
        <end position="63"/>
    </location>
</feature>
<keyword evidence="1" id="KW-1133">Transmembrane helix</keyword>
<dbReference type="OrthoDB" id="3763366at2"/>
<feature type="transmembrane region" description="Helical" evidence="1">
    <location>
        <begin position="139"/>
        <end position="161"/>
    </location>
</feature>
<keyword evidence="1" id="KW-0472">Membrane</keyword>
<feature type="transmembrane region" description="Helical" evidence="1">
    <location>
        <begin position="168"/>
        <end position="188"/>
    </location>
</feature>
<feature type="domain" description="MHYT" evidence="3">
    <location>
        <begin position="6"/>
        <end position="195"/>
    </location>
</feature>
<feature type="transmembrane region" description="Helical" evidence="1">
    <location>
        <begin position="208"/>
        <end position="233"/>
    </location>
</feature>
<keyword evidence="1" id="KW-0812">Transmembrane</keyword>
<proteinExistence type="predicted"/>
<accession>A0A7K0D063</accession>
<dbReference type="GO" id="GO:0016020">
    <property type="term" value="C:membrane"/>
    <property type="evidence" value="ECO:0007669"/>
    <property type="project" value="UniProtKB-UniRule"/>
</dbReference>
<dbReference type="PROSITE" id="PS50924">
    <property type="entry name" value="MHYT"/>
    <property type="match status" value="1"/>
</dbReference>
<dbReference type="RefSeq" id="WP_153409959.1">
    <property type="nucleotide sequence ID" value="NZ_WEGK01000004.1"/>
</dbReference>
<sequence>MQYFTMGTWVLALALGVAWAGTLVGLICIRQSTLSVTAKFRLVWLTAAAVCIGAIGTQVATTVTMLGVGLPSGVVRYDVTQRMIALAVAPVGILAGLIIAGEHRKPVRLGIGALIAGLGLGLTNYLGLSSLTVQGSTSIDPAVVAGCTVLLVLLAGGLLWAMRWRVTTALVGISVVYAGVIIGIHYLGLSGLSLRIDPAMSQPTGRDLFTMFIPIFVVATMSLAVPITAVLVAPDRTGRLQPEARTKRVPKDPRRRRIPGPNRTAEARTSEPVG</sequence>
<dbReference type="EMBL" id="WEGK01000004">
    <property type="protein sequence ID" value="MQY19117.1"/>
    <property type="molecule type" value="Genomic_DNA"/>
</dbReference>
<evidence type="ECO:0000256" key="1">
    <source>
        <dbReference type="PROSITE-ProRule" id="PRU00244"/>
    </source>
</evidence>
<organism evidence="4 5">
    <name type="scientific">Nocardia macrotermitis</name>
    <dbReference type="NCBI Taxonomy" id="2585198"/>
    <lineage>
        <taxon>Bacteria</taxon>
        <taxon>Bacillati</taxon>
        <taxon>Actinomycetota</taxon>
        <taxon>Actinomycetes</taxon>
        <taxon>Mycobacteriales</taxon>
        <taxon>Nocardiaceae</taxon>
        <taxon>Nocardia</taxon>
    </lineage>
</organism>
<dbReference type="AlphaFoldDB" id="A0A7K0D063"/>
<feature type="region of interest" description="Disordered" evidence="2">
    <location>
        <begin position="241"/>
        <end position="274"/>
    </location>
</feature>
<evidence type="ECO:0000256" key="2">
    <source>
        <dbReference type="SAM" id="MobiDB-lite"/>
    </source>
</evidence>
<name>A0A7K0D063_9NOCA</name>
<evidence type="ECO:0000313" key="4">
    <source>
        <dbReference type="EMBL" id="MQY19117.1"/>
    </source>
</evidence>
<feature type="compositionally biased region" description="Basic and acidic residues" evidence="2">
    <location>
        <begin position="241"/>
        <end position="252"/>
    </location>
</feature>
<dbReference type="Proteomes" id="UP000438448">
    <property type="component" value="Unassembled WGS sequence"/>
</dbReference>
<evidence type="ECO:0000259" key="3">
    <source>
        <dbReference type="PROSITE" id="PS50924"/>
    </source>
</evidence>